<name>G4QK90_GLANF</name>
<organism evidence="2 3">
    <name type="scientific">Glaciecola nitratireducens (strain JCM 12485 / KCTC 12276 / FR1064)</name>
    <dbReference type="NCBI Taxonomy" id="1085623"/>
    <lineage>
        <taxon>Bacteria</taxon>
        <taxon>Pseudomonadati</taxon>
        <taxon>Pseudomonadota</taxon>
        <taxon>Gammaproteobacteria</taxon>
        <taxon>Alteromonadales</taxon>
        <taxon>Alteromonadaceae</taxon>
        <taxon>Brumicola</taxon>
    </lineage>
</organism>
<protein>
    <submittedName>
        <fullName evidence="2">Uncharacterized protein</fullName>
    </submittedName>
</protein>
<evidence type="ECO:0000313" key="2">
    <source>
        <dbReference type="EMBL" id="AEP29289.1"/>
    </source>
</evidence>
<keyword evidence="3" id="KW-1185">Reference proteome</keyword>
<sequence length="39" mass="4512">MINANTTTQVKLLLYLIYFSFNGALIGYTHYKLTIENTK</sequence>
<keyword evidence="1" id="KW-0812">Transmembrane</keyword>
<reference evidence="2 3" key="1">
    <citation type="journal article" date="2011" name="J. Bacteriol.">
        <title>Complete genome sequence of seawater bacterium Glaciecola nitratireducens FR1064T.</title>
        <authorList>
            <person name="Bian F."/>
            <person name="Qin Q.L."/>
            <person name="Xie B.B."/>
            <person name="Shu Y.L."/>
            <person name="Zhang X.Y."/>
            <person name="Yu Y."/>
            <person name="Chen B."/>
            <person name="Chen X.L."/>
            <person name="Zhou B.C."/>
            <person name="Zhang Y.Z."/>
        </authorList>
    </citation>
    <scope>NUCLEOTIDE SEQUENCE [LARGE SCALE GENOMIC DNA]</scope>
    <source>
        <strain evidence="3">JCM 12485 / KCTC 12276 / FR1064</strain>
    </source>
</reference>
<feature type="transmembrane region" description="Helical" evidence="1">
    <location>
        <begin position="12"/>
        <end position="31"/>
    </location>
</feature>
<gene>
    <name evidence="2" type="ordered locus">GNIT_1162</name>
</gene>
<dbReference type="STRING" id="1085623.GNIT_1162"/>
<dbReference type="EMBL" id="CP003060">
    <property type="protein sequence ID" value="AEP29289.1"/>
    <property type="molecule type" value="Genomic_DNA"/>
</dbReference>
<dbReference type="HOGENOM" id="CLU_3310432_0_0_6"/>
<dbReference type="Proteomes" id="UP000009282">
    <property type="component" value="Chromosome"/>
</dbReference>
<dbReference type="AlphaFoldDB" id="G4QK90"/>
<keyword evidence="1" id="KW-1133">Transmembrane helix</keyword>
<dbReference type="KEGG" id="gni:GNIT_1162"/>
<accession>G4QK90</accession>
<keyword evidence="1" id="KW-0472">Membrane</keyword>
<evidence type="ECO:0000256" key="1">
    <source>
        <dbReference type="SAM" id="Phobius"/>
    </source>
</evidence>
<evidence type="ECO:0000313" key="3">
    <source>
        <dbReference type="Proteomes" id="UP000009282"/>
    </source>
</evidence>
<proteinExistence type="predicted"/>